<dbReference type="InterPro" id="IPR005019">
    <property type="entry name" value="Adenine_glyco"/>
</dbReference>
<organism evidence="1 2">
    <name type="scientific">Kushneria pakistanensis</name>
    <dbReference type="NCBI Taxonomy" id="1508770"/>
    <lineage>
        <taxon>Bacteria</taxon>
        <taxon>Pseudomonadati</taxon>
        <taxon>Pseudomonadota</taxon>
        <taxon>Gammaproteobacteria</taxon>
        <taxon>Oceanospirillales</taxon>
        <taxon>Halomonadaceae</taxon>
        <taxon>Kushneria</taxon>
    </lineage>
</organism>
<proteinExistence type="predicted"/>
<dbReference type="Pfam" id="PF03352">
    <property type="entry name" value="Adenine_glyco"/>
    <property type="match status" value="1"/>
</dbReference>
<dbReference type="InterPro" id="IPR052891">
    <property type="entry name" value="DNA-3mA_glycosylase"/>
</dbReference>
<dbReference type="EMBL" id="BMZM01000001">
    <property type="protein sequence ID" value="GHC16544.1"/>
    <property type="molecule type" value="Genomic_DNA"/>
</dbReference>
<protein>
    <submittedName>
        <fullName evidence="1">DNA-3-methyladenine glycosylase I</fullName>
    </submittedName>
</protein>
<gene>
    <name evidence="1" type="ORF">GCM10010082_04310</name>
</gene>
<keyword evidence="2" id="KW-1185">Reference proteome</keyword>
<evidence type="ECO:0000313" key="2">
    <source>
        <dbReference type="Proteomes" id="UP000604243"/>
    </source>
</evidence>
<name>A0ABQ3FBE5_9GAMM</name>
<dbReference type="InterPro" id="IPR011257">
    <property type="entry name" value="DNA_glycosylase"/>
</dbReference>
<sequence length="199" mass="22433">MMDMAAPIRCQWAQGHPLLAHYHDDEWGVPESDSRALWEKLILDGFQAGLSWLTVLKKRDAFRDAFEGFDPERVARFNAHDVERLLNNTAIIRSRAKIEATIGNARAFLRMQEQGEAFATFCWSMVDDRPLQNLPPVPAHTPLSVSFSKALKARGFKFVGPTIVYAWMQATGMVNDHAPDCHRRQVVAAMGKGAMTHRS</sequence>
<comment type="caution">
    <text evidence="1">The sequence shown here is derived from an EMBL/GenBank/DDBJ whole genome shotgun (WGS) entry which is preliminary data.</text>
</comment>
<accession>A0ABQ3FBE5</accession>
<dbReference type="Proteomes" id="UP000604243">
    <property type="component" value="Unassembled WGS sequence"/>
</dbReference>
<dbReference type="PANTHER" id="PTHR30037">
    <property type="entry name" value="DNA-3-METHYLADENINE GLYCOSYLASE 1"/>
    <property type="match status" value="1"/>
</dbReference>
<dbReference type="SUPFAM" id="SSF48150">
    <property type="entry name" value="DNA-glycosylase"/>
    <property type="match status" value="1"/>
</dbReference>
<reference evidence="2" key="1">
    <citation type="journal article" date="2019" name="Int. J. Syst. Evol. Microbiol.">
        <title>The Global Catalogue of Microorganisms (GCM) 10K type strain sequencing project: providing services to taxonomists for standard genome sequencing and annotation.</title>
        <authorList>
            <consortium name="The Broad Institute Genomics Platform"/>
            <consortium name="The Broad Institute Genome Sequencing Center for Infectious Disease"/>
            <person name="Wu L."/>
            <person name="Ma J."/>
        </authorList>
    </citation>
    <scope>NUCLEOTIDE SEQUENCE [LARGE SCALE GENOMIC DNA]</scope>
    <source>
        <strain evidence="2">KCTC 42082</strain>
    </source>
</reference>
<evidence type="ECO:0000313" key="1">
    <source>
        <dbReference type="EMBL" id="GHC16544.1"/>
    </source>
</evidence>
<dbReference type="Gene3D" id="1.10.340.30">
    <property type="entry name" value="Hypothetical protein, domain 2"/>
    <property type="match status" value="1"/>
</dbReference>
<dbReference type="RefSeq" id="WP_308430181.1">
    <property type="nucleotide sequence ID" value="NZ_BMZM01000001.1"/>
</dbReference>
<dbReference type="PANTHER" id="PTHR30037:SF4">
    <property type="entry name" value="DNA-3-METHYLADENINE GLYCOSYLASE I"/>
    <property type="match status" value="1"/>
</dbReference>